<sequence>MDIDKQNNNNNGGGVTEELEEGEQIFTSDLRKGVLPKKVMKGRGVIDSIERDQRYAGDSGLFESLNQDESLIKPGEPIKSIEGWIVVVTNIHDEAQESDLRDLFCEYGAIRNMHLNYDRRTGFTKGYALIEYEQESEASAAIKESEKIELAGKPLTVDFAFVQSVDTTPTHTIQLRSTRTGGRRSTGGDRDRDRDRDRDSNNFNNNNNNNRSSRNYRGGNSDNRRNRDNKPYVLKVITFNIFHNSRLNKSKNIRFSLFSSSSSLTSSSII</sequence>
<dbReference type="GO" id="GO:0006396">
    <property type="term" value="P:RNA processing"/>
    <property type="evidence" value="ECO:0007669"/>
    <property type="project" value="InterPro"/>
</dbReference>
<keyword evidence="5" id="KW-0539">Nucleus</keyword>
<dbReference type="GO" id="GO:0003729">
    <property type="term" value="F:mRNA binding"/>
    <property type="evidence" value="ECO:0007669"/>
    <property type="project" value="InterPro"/>
</dbReference>
<dbReference type="GO" id="GO:0005737">
    <property type="term" value="C:cytoplasm"/>
    <property type="evidence" value="ECO:0007669"/>
    <property type="project" value="UniProtKB-SubCell"/>
</dbReference>
<dbReference type="SMART" id="SM00360">
    <property type="entry name" value="RRM"/>
    <property type="match status" value="1"/>
</dbReference>
<dbReference type="Pfam" id="PF00076">
    <property type="entry name" value="RRM_1"/>
    <property type="match status" value="1"/>
</dbReference>
<dbReference type="Gene3D" id="3.30.70.330">
    <property type="match status" value="1"/>
</dbReference>
<dbReference type="OMA" id="DNIHEEA"/>
<evidence type="ECO:0000313" key="9">
    <source>
        <dbReference type="EMBL" id="EFA76467.1"/>
    </source>
</evidence>
<dbReference type="InterPro" id="IPR035979">
    <property type="entry name" value="RBD_domain_sf"/>
</dbReference>
<dbReference type="InterPro" id="IPR012677">
    <property type="entry name" value="Nucleotide-bd_a/b_plait_sf"/>
</dbReference>
<dbReference type="FunCoup" id="D3BQP7">
    <property type="interactions" value="713"/>
</dbReference>
<proteinExistence type="predicted"/>
<feature type="compositionally biased region" description="Basic and acidic residues" evidence="7">
    <location>
        <begin position="186"/>
        <end position="200"/>
    </location>
</feature>
<evidence type="ECO:0000256" key="6">
    <source>
        <dbReference type="PROSITE-ProRule" id="PRU00176"/>
    </source>
</evidence>
<evidence type="ECO:0000256" key="2">
    <source>
        <dbReference type="ARBA" id="ARBA00004496"/>
    </source>
</evidence>
<dbReference type="GO" id="GO:0005634">
    <property type="term" value="C:nucleus"/>
    <property type="evidence" value="ECO:0007669"/>
    <property type="project" value="UniProtKB-SubCell"/>
</dbReference>
<reference evidence="9 10" key="1">
    <citation type="journal article" date="2011" name="Genome Res.">
        <title>Phylogeny-wide analysis of social amoeba genomes highlights ancient origins for complex intercellular communication.</title>
        <authorList>
            <person name="Heidel A.J."/>
            <person name="Lawal H.M."/>
            <person name="Felder M."/>
            <person name="Schilde C."/>
            <person name="Helps N.R."/>
            <person name="Tunggal B."/>
            <person name="Rivero F."/>
            <person name="John U."/>
            <person name="Schleicher M."/>
            <person name="Eichinger L."/>
            <person name="Platzer M."/>
            <person name="Noegel A.A."/>
            <person name="Schaap P."/>
            <person name="Gloeckner G."/>
        </authorList>
    </citation>
    <scope>NUCLEOTIDE SEQUENCE [LARGE SCALE GENOMIC DNA]</scope>
    <source>
        <strain evidence="10">ATCC 26659 / Pp 5 / PN500</strain>
    </source>
</reference>
<dbReference type="PROSITE" id="PS50102">
    <property type="entry name" value="RRM"/>
    <property type="match status" value="1"/>
</dbReference>
<keyword evidence="10" id="KW-1185">Reference proteome</keyword>
<feature type="compositionally biased region" description="Low complexity" evidence="7">
    <location>
        <begin position="201"/>
        <end position="221"/>
    </location>
</feature>
<dbReference type="PANTHER" id="PTHR45894">
    <property type="entry name" value="RNA-BINDING PROTEIN 8A"/>
    <property type="match status" value="1"/>
</dbReference>
<dbReference type="AlphaFoldDB" id="D3BQP7"/>
<dbReference type="InParanoid" id="D3BQP7"/>
<evidence type="ECO:0000256" key="7">
    <source>
        <dbReference type="SAM" id="MobiDB-lite"/>
    </source>
</evidence>
<dbReference type="PRINTS" id="PR01738">
    <property type="entry name" value="RNABINDINGM8"/>
</dbReference>
<evidence type="ECO:0000256" key="5">
    <source>
        <dbReference type="ARBA" id="ARBA00023242"/>
    </source>
</evidence>
<dbReference type="CDD" id="cd12324">
    <property type="entry name" value="RRM_RBM8"/>
    <property type="match status" value="1"/>
</dbReference>
<comment type="caution">
    <text evidence="9">The sequence shown here is derived from an EMBL/GenBank/DDBJ whole genome shotgun (WGS) entry which is preliminary data.</text>
</comment>
<keyword evidence="3" id="KW-0963">Cytoplasm</keyword>
<dbReference type="InterPro" id="IPR000504">
    <property type="entry name" value="RRM_dom"/>
</dbReference>
<evidence type="ECO:0000256" key="4">
    <source>
        <dbReference type="ARBA" id="ARBA00022884"/>
    </source>
</evidence>
<dbReference type="InterPro" id="IPR008111">
    <property type="entry name" value="RNA-bd_8"/>
</dbReference>
<dbReference type="Proteomes" id="UP000001396">
    <property type="component" value="Unassembled WGS sequence"/>
</dbReference>
<organism evidence="9 10">
    <name type="scientific">Heterostelium pallidum (strain ATCC 26659 / Pp 5 / PN500)</name>
    <name type="common">Cellular slime mold</name>
    <name type="synonym">Polysphondylium pallidum</name>
    <dbReference type="NCBI Taxonomy" id="670386"/>
    <lineage>
        <taxon>Eukaryota</taxon>
        <taxon>Amoebozoa</taxon>
        <taxon>Evosea</taxon>
        <taxon>Eumycetozoa</taxon>
        <taxon>Dictyostelia</taxon>
        <taxon>Acytosteliales</taxon>
        <taxon>Acytosteliaceae</taxon>
        <taxon>Heterostelium</taxon>
    </lineage>
</organism>
<dbReference type="GeneID" id="31365704"/>
<protein>
    <submittedName>
        <fullName evidence="9">RNA recognition motif-containing protein RRM</fullName>
    </submittedName>
</protein>
<dbReference type="RefSeq" id="XP_020428599.1">
    <property type="nucleotide sequence ID" value="XM_020581014.1"/>
</dbReference>
<feature type="domain" description="RRM" evidence="8">
    <location>
        <begin position="84"/>
        <end position="162"/>
    </location>
</feature>
<evidence type="ECO:0000256" key="1">
    <source>
        <dbReference type="ARBA" id="ARBA00004123"/>
    </source>
</evidence>
<feature type="region of interest" description="Disordered" evidence="7">
    <location>
        <begin position="1"/>
        <end position="22"/>
    </location>
</feature>
<evidence type="ECO:0000259" key="8">
    <source>
        <dbReference type="PROSITE" id="PS50102"/>
    </source>
</evidence>
<keyword evidence="4 6" id="KW-0694">RNA-binding</keyword>
<comment type="subcellular location">
    <subcellularLocation>
        <location evidence="2">Cytoplasm</location>
    </subcellularLocation>
    <subcellularLocation>
        <location evidence="1">Nucleus</location>
    </subcellularLocation>
</comment>
<accession>D3BQP7</accession>
<evidence type="ECO:0000256" key="3">
    <source>
        <dbReference type="ARBA" id="ARBA00022490"/>
    </source>
</evidence>
<dbReference type="EMBL" id="ADBJ01000047">
    <property type="protein sequence ID" value="EFA76467.1"/>
    <property type="molecule type" value="Genomic_DNA"/>
</dbReference>
<gene>
    <name evidence="9" type="primary">rbm8A</name>
    <name evidence="9" type="ORF">PPL_10233</name>
</gene>
<dbReference type="STRING" id="670386.D3BQP7"/>
<evidence type="ECO:0000313" key="10">
    <source>
        <dbReference type="Proteomes" id="UP000001396"/>
    </source>
</evidence>
<dbReference type="InterPro" id="IPR033744">
    <property type="entry name" value="RRM_RBM8"/>
</dbReference>
<dbReference type="SUPFAM" id="SSF54928">
    <property type="entry name" value="RNA-binding domain, RBD"/>
    <property type="match status" value="1"/>
</dbReference>
<feature type="region of interest" description="Disordered" evidence="7">
    <location>
        <begin position="171"/>
        <end position="229"/>
    </location>
</feature>
<name>D3BQP7_HETP5</name>